<dbReference type="RefSeq" id="WP_323453471.1">
    <property type="nucleotide sequence ID" value="NZ_JAYFUI010000130.1"/>
</dbReference>
<keyword evidence="2" id="KW-1185">Reference proteome</keyword>
<organism evidence="1 2">
    <name type="scientific">Pseudomonas machongensis</name>
    <dbReference type="NCBI Taxonomy" id="3110229"/>
    <lineage>
        <taxon>Bacteria</taxon>
        <taxon>Pseudomonadati</taxon>
        <taxon>Pseudomonadota</taxon>
        <taxon>Gammaproteobacteria</taxon>
        <taxon>Pseudomonadales</taxon>
        <taxon>Pseudomonadaceae</taxon>
        <taxon>Pseudomonas</taxon>
    </lineage>
</organism>
<sequence length="74" mass="8488">MNAAAGWSNDNRWEDIQQPLARQVGAATEIVAGLQLLHRTVATQENSRELRNDFLETKEKGHLIRDALFTWWVV</sequence>
<accession>A0ABU5VGC3</accession>
<dbReference type="Proteomes" id="UP001302573">
    <property type="component" value="Unassembled WGS sequence"/>
</dbReference>
<dbReference type="EMBL" id="JAYFUI010000130">
    <property type="protein sequence ID" value="MEA5672423.1"/>
    <property type="molecule type" value="Genomic_DNA"/>
</dbReference>
<evidence type="ECO:0000313" key="1">
    <source>
        <dbReference type="EMBL" id="MEA5672423.1"/>
    </source>
</evidence>
<gene>
    <name evidence="1" type="ORF">VA602_13865</name>
</gene>
<proteinExistence type="predicted"/>
<name>A0ABU5VGC3_9PSED</name>
<comment type="caution">
    <text evidence="1">The sequence shown here is derived from an EMBL/GenBank/DDBJ whole genome shotgun (WGS) entry which is preliminary data.</text>
</comment>
<protein>
    <submittedName>
        <fullName evidence="1">Uncharacterized protein</fullName>
    </submittedName>
</protein>
<evidence type="ECO:0000313" key="2">
    <source>
        <dbReference type="Proteomes" id="UP001302573"/>
    </source>
</evidence>
<reference evidence="1 2" key="1">
    <citation type="submission" date="2023-12" db="EMBL/GenBank/DDBJ databases">
        <title>Pseudomonas machongensis sp. nov., isolated from wilted pepper plants (Capsicum annuum).</title>
        <authorList>
            <person name="Qiu M."/>
            <person name="Li Y."/>
            <person name="Liu Q."/>
            <person name="Zhang X."/>
            <person name="Huang Y."/>
            <person name="Guo R."/>
            <person name="Hu M."/>
            <person name="Zhou J."/>
            <person name="Zhou X."/>
        </authorList>
    </citation>
    <scope>NUCLEOTIDE SEQUENCE [LARGE SCALE GENOMIC DNA]</scope>
    <source>
        <strain evidence="1 2">MH2</strain>
    </source>
</reference>